<keyword evidence="9" id="KW-1185">Reference proteome</keyword>
<dbReference type="InterPro" id="IPR003959">
    <property type="entry name" value="ATPase_AAA_core"/>
</dbReference>
<dbReference type="Gene3D" id="1.20.272.10">
    <property type="match status" value="1"/>
</dbReference>
<dbReference type="CDD" id="cd00009">
    <property type="entry name" value="AAA"/>
    <property type="match status" value="1"/>
</dbReference>
<keyword evidence="4" id="KW-0547">Nucleotide-binding</keyword>
<dbReference type="Proteomes" id="UP001217754">
    <property type="component" value="Chromosome 1"/>
</dbReference>
<dbReference type="GO" id="GO:0031391">
    <property type="term" value="C:Elg1 RFC-like complex"/>
    <property type="evidence" value="ECO:0007669"/>
    <property type="project" value="UniProtKB-ARBA"/>
</dbReference>
<dbReference type="CDD" id="cd18140">
    <property type="entry name" value="HLD_clamp_RFC"/>
    <property type="match status" value="1"/>
</dbReference>
<dbReference type="GO" id="GO:0005634">
    <property type="term" value="C:nucleus"/>
    <property type="evidence" value="ECO:0007669"/>
    <property type="project" value="UniProtKB-SubCell"/>
</dbReference>
<dbReference type="GO" id="GO:0005524">
    <property type="term" value="F:ATP binding"/>
    <property type="evidence" value="ECO:0007669"/>
    <property type="project" value="UniProtKB-KW"/>
</dbReference>
<dbReference type="InterPro" id="IPR050238">
    <property type="entry name" value="DNA_Rep/Repair_Clamp_Loader"/>
</dbReference>
<dbReference type="Pfam" id="PF00004">
    <property type="entry name" value="AAA"/>
    <property type="match status" value="1"/>
</dbReference>
<dbReference type="InterPro" id="IPR003593">
    <property type="entry name" value="AAA+_ATPase"/>
</dbReference>
<evidence type="ECO:0000313" key="8">
    <source>
        <dbReference type="EMBL" id="WFD37706.1"/>
    </source>
</evidence>
<feature type="domain" description="AAA+ ATPase" evidence="7">
    <location>
        <begin position="37"/>
        <end position="171"/>
    </location>
</feature>
<accession>A0AAF0F0Q9</accession>
<dbReference type="Pfam" id="PF08542">
    <property type="entry name" value="Rep_fac_C"/>
    <property type="match status" value="1"/>
</dbReference>
<evidence type="ECO:0000256" key="5">
    <source>
        <dbReference type="ARBA" id="ARBA00022840"/>
    </source>
</evidence>
<dbReference type="Gene3D" id="1.10.8.60">
    <property type="match status" value="1"/>
</dbReference>
<evidence type="ECO:0000313" key="9">
    <source>
        <dbReference type="Proteomes" id="UP001217754"/>
    </source>
</evidence>
<keyword evidence="5" id="KW-0067">ATP-binding</keyword>
<dbReference type="GO" id="GO:0006281">
    <property type="term" value="P:DNA repair"/>
    <property type="evidence" value="ECO:0007669"/>
    <property type="project" value="TreeGrafter"/>
</dbReference>
<organism evidence="8 9">
    <name type="scientific">Malassezia japonica</name>
    <dbReference type="NCBI Taxonomy" id="223818"/>
    <lineage>
        <taxon>Eukaryota</taxon>
        <taxon>Fungi</taxon>
        <taxon>Dikarya</taxon>
        <taxon>Basidiomycota</taxon>
        <taxon>Ustilaginomycotina</taxon>
        <taxon>Malasseziomycetes</taxon>
        <taxon>Malasseziales</taxon>
        <taxon>Malasseziaceae</taxon>
        <taxon>Malassezia</taxon>
    </lineage>
</organism>
<dbReference type="FunFam" id="1.20.272.10:FF:000011">
    <property type="entry name" value="Replication factor C subunit 2"/>
    <property type="match status" value="1"/>
</dbReference>
<name>A0AAF0F0Q9_9BASI</name>
<dbReference type="InterPro" id="IPR047854">
    <property type="entry name" value="RFC_lid"/>
</dbReference>
<comment type="similarity">
    <text evidence="2">Belongs to the activator 1 small subunits family.</text>
</comment>
<dbReference type="InterPro" id="IPR027417">
    <property type="entry name" value="P-loop_NTPase"/>
</dbReference>
<sequence length="350" mass="38637">MSSGLQAENRPRPKNIDEVASQQHAVTVLRNALKTANLPHMLFYGPPGTGKTSTILALARQLYGPELMKSRVLELNASDERGIAVVREKIKSFAKMAVSAPNPNYPSPPYKVIILDEADSMTQDAQGALRRIMEQYSRTTRFCLVCNYVTRIIEPVASRCSKFRFRPLDLESTEDRLRYIAREEGLVLNDELIPALIRASDGDMRRSITYLQSVARLAAARGGDVRDMSGDAVAELAGIVPHRVIEMLGQSVGVEPASMDVDEDVKPAGTPFDRVSAAVQHVVREGYSCIQVLLQFHDYVIMHPLLNARQKTRAAIQFGQTDKALMDGGNEALQLLSLGLQLHQALARSD</sequence>
<dbReference type="GO" id="GO:0016887">
    <property type="term" value="F:ATP hydrolysis activity"/>
    <property type="evidence" value="ECO:0007669"/>
    <property type="project" value="InterPro"/>
</dbReference>
<dbReference type="FunFam" id="3.40.50.300:FF:000129">
    <property type="entry name" value="Replication factor C subunit 5"/>
    <property type="match status" value="1"/>
</dbReference>
<dbReference type="GO" id="GO:0005663">
    <property type="term" value="C:DNA replication factor C complex"/>
    <property type="evidence" value="ECO:0007669"/>
    <property type="project" value="TreeGrafter"/>
</dbReference>
<dbReference type="GO" id="GO:0006271">
    <property type="term" value="P:DNA strand elongation involved in DNA replication"/>
    <property type="evidence" value="ECO:0007669"/>
    <property type="project" value="UniProtKB-ARBA"/>
</dbReference>
<evidence type="ECO:0000256" key="1">
    <source>
        <dbReference type="ARBA" id="ARBA00004123"/>
    </source>
</evidence>
<dbReference type="InterPro" id="IPR008921">
    <property type="entry name" value="DNA_pol3_clamp-load_cplx_C"/>
</dbReference>
<dbReference type="GO" id="GO:0003677">
    <property type="term" value="F:DNA binding"/>
    <property type="evidence" value="ECO:0007669"/>
    <property type="project" value="InterPro"/>
</dbReference>
<evidence type="ECO:0000259" key="7">
    <source>
        <dbReference type="SMART" id="SM00382"/>
    </source>
</evidence>
<evidence type="ECO:0000256" key="3">
    <source>
        <dbReference type="ARBA" id="ARBA00022705"/>
    </source>
</evidence>
<protein>
    <submittedName>
        <fullName evidence="8">Subunit of heteropentameric Replication factor C (RF-C)</fullName>
    </submittedName>
</protein>
<proteinExistence type="inferred from homology"/>
<dbReference type="SMART" id="SM00382">
    <property type="entry name" value="AAA"/>
    <property type="match status" value="1"/>
</dbReference>
<evidence type="ECO:0000256" key="2">
    <source>
        <dbReference type="ARBA" id="ARBA00005378"/>
    </source>
</evidence>
<dbReference type="EMBL" id="CP119958">
    <property type="protein sequence ID" value="WFD37706.1"/>
    <property type="molecule type" value="Genomic_DNA"/>
</dbReference>
<dbReference type="GO" id="GO:0003689">
    <property type="term" value="F:DNA clamp loader activity"/>
    <property type="evidence" value="ECO:0007669"/>
    <property type="project" value="TreeGrafter"/>
</dbReference>
<dbReference type="GeneID" id="85224302"/>
<dbReference type="PANTHER" id="PTHR11669">
    <property type="entry name" value="REPLICATION FACTOR C / DNA POLYMERASE III GAMMA-TAU SUBUNIT"/>
    <property type="match status" value="1"/>
</dbReference>
<dbReference type="Gene3D" id="3.40.50.300">
    <property type="entry name" value="P-loop containing nucleotide triphosphate hydrolases"/>
    <property type="match status" value="1"/>
</dbReference>
<dbReference type="AlphaFoldDB" id="A0AAF0F0Q9"/>
<keyword evidence="6" id="KW-0539">Nucleus</keyword>
<dbReference type="PANTHER" id="PTHR11669:SF20">
    <property type="entry name" value="REPLICATION FACTOR C SUBUNIT 4"/>
    <property type="match status" value="1"/>
</dbReference>
<dbReference type="SUPFAM" id="SSF48019">
    <property type="entry name" value="post-AAA+ oligomerization domain-like"/>
    <property type="match status" value="1"/>
</dbReference>
<dbReference type="SUPFAM" id="SSF52540">
    <property type="entry name" value="P-loop containing nucleoside triphosphate hydrolases"/>
    <property type="match status" value="1"/>
</dbReference>
<reference evidence="8" key="1">
    <citation type="submission" date="2023-03" db="EMBL/GenBank/DDBJ databases">
        <title>Mating type loci evolution in Malassezia.</title>
        <authorList>
            <person name="Coelho M.A."/>
        </authorList>
    </citation>
    <scope>NUCLEOTIDE SEQUENCE</scope>
    <source>
        <strain evidence="8">CBS 9431</strain>
    </source>
</reference>
<evidence type="ECO:0000256" key="6">
    <source>
        <dbReference type="ARBA" id="ARBA00023242"/>
    </source>
</evidence>
<comment type="subcellular location">
    <subcellularLocation>
        <location evidence="1">Nucleus</location>
    </subcellularLocation>
</comment>
<evidence type="ECO:0000256" key="4">
    <source>
        <dbReference type="ARBA" id="ARBA00022741"/>
    </source>
</evidence>
<dbReference type="InterPro" id="IPR013748">
    <property type="entry name" value="Rep_factorC_C"/>
</dbReference>
<gene>
    <name evidence="8" type="primary">RFC2</name>
    <name evidence="8" type="ORF">MJAP1_000653</name>
</gene>
<dbReference type="RefSeq" id="XP_060120603.1">
    <property type="nucleotide sequence ID" value="XM_060264620.1"/>
</dbReference>
<keyword evidence="3" id="KW-0235">DNA replication</keyword>